<dbReference type="AlphaFoldDB" id="A0A552KTS2"/>
<name>A0A552KTS2_9CHRO</name>
<protein>
    <recommendedName>
        <fullName evidence="4">Glycosyltransferase RgtA/B/C/D-like domain-containing protein</fullName>
    </recommendedName>
</protein>
<comment type="caution">
    <text evidence="2">The sequence shown here is derived from an EMBL/GenBank/DDBJ whole genome shotgun (WGS) entry which is preliminary data.</text>
</comment>
<evidence type="ECO:0000313" key="2">
    <source>
        <dbReference type="EMBL" id="TRV11382.1"/>
    </source>
</evidence>
<feature type="transmembrane region" description="Helical" evidence="1">
    <location>
        <begin position="429"/>
        <end position="445"/>
    </location>
</feature>
<feature type="transmembrane region" description="Helical" evidence="1">
    <location>
        <begin position="301"/>
        <end position="320"/>
    </location>
</feature>
<reference evidence="2 3" key="1">
    <citation type="submission" date="2019-01" db="EMBL/GenBank/DDBJ databases">
        <title>Coherence of Microcystis species and biogeography revealed through population genomics.</title>
        <authorList>
            <person name="Perez-Carrascal O.M."/>
            <person name="Terrat Y."/>
            <person name="Giani A."/>
            <person name="Fortin N."/>
            <person name="Tromas N."/>
            <person name="Shapiro B.J."/>
        </authorList>
    </citation>
    <scope>NUCLEOTIDE SEQUENCE [LARGE SCALE GENOMIC DNA]</scope>
    <source>
        <strain evidence="2">Mf_QC_C_20070823_S10D</strain>
    </source>
</reference>
<evidence type="ECO:0000256" key="1">
    <source>
        <dbReference type="SAM" id="Phobius"/>
    </source>
</evidence>
<feature type="transmembrane region" description="Helical" evidence="1">
    <location>
        <begin position="465"/>
        <end position="483"/>
    </location>
</feature>
<evidence type="ECO:0008006" key="4">
    <source>
        <dbReference type="Google" id="ProtNLM"/>
    </source>
</evidence>
<keyword evidence="1" id="KW-0812">Transmembrane</keyword>
<keyword evidence="1" id="KW-1133">Transmembrane helix</keyword>
<feature type="transmembrane region" description="Helical" evidence="1">
    <location>
        <begin position="179"/>
        <end position="201"/>
    </location>
</feature>
<feature type="transmembrane region" description="Helical" evidence="1">
    <location>
        <begin position="123"/>
        <end position="142"/>
    </location>
</feature>
<feature type="transmembrane region" description="Helical" evidence="1">
    <location>
        <begin position="93"/>
        <end position="116"/>
    </location>
</feature>
<dbReference type="Proteomes" id="UP000315868">
    <property type="component" value="Unassembled WGS sequence"/>
</dbReference>
<feature type="transmembrane region" description="Helical" evidence="1">
    <location>
        <begin position="397"/>
        <end position="417"/>
    </location>
</feature>
<feature type="transmembrane region" description="Helical" evidence="1">
    <location>
        <begin position="23"/>
        <end position="44"/>
    </location>
</feature>
<feature type="transmembrane region" description="Helical" evidence="1">
    <location>
        <begin position="154"/>
        <end position="172"/>
    </location>
</feature>
<organism evidence="2 3">
    <name type="scientific">Microcystis flos-aquae Mf_QC_C_20070823_S10D</name>
    <dbReference type="NCBI Taxonomy" id="2486236"/>
    <lineage>
        <taxon>Bacteria</taxon>
        <taxon>Bacillati</taxon>
        <taxon>Cyanobacteriota</taxon>
        <taxon>Cyanophyceae</taxon>
        <taxon>Oscillatoriophycideae</taxon>
        <taxon>Chroococcales</taxon>
        <taxon>Microcystaceae</taxon>
        <taxon>Microcystis</taxon>
    </lineage>
</organism>
<gene>
    <name evidence="2" type="ORF">EWV45_11815</name>
</gene>
<feature type="transmembrane region" description="Helical" evidence="1">
    <location>
        <begin position="340"/>
        <end position="360"/>
    </location>
</feature>
<dbReference type="EMBL" id="SFAM01000098">
    <property type="protein sequence ID" value="TRV11382.1"/>
    <property type="molecule type" value="Genomic_DNA"/>
</dbReference>
<sequence length="655" mass="75090">MQTKNSYFLDLTPLRELMLSRTFWFSLSIVFSILYSILFLQIAFGSEYSIQDDARRSIVWMMRFSDSELFPDDFLMNYYQWATPSALASLYKLMSMVGINAILFNKLVPIALGLISTIYCYRVSLQILPVPLAGFISTLFLNQNLWLKDDLGSGTPRGFLYPLFLAFIYYLLRSSTIPCLLSLILLAFFYPPSVLVASGVLVLRLFSWNNQRLRLTTDRKEIVFCIVSLLVVFLILLTYLFKSSDYGAMVSLAEARNLSEFGQDGKIGFFHREPLTFWTCNDYSGFFPRDWCIFNPFKRKFFLLPPQILLGLALPIILYYRSHFSLVERITSARFILPQILLSSLAFYLISHAVLFKLYLPQRYTEHSLRIVFAIAGGIALSMLIDKLLEWGGKKTIASGITIIIFLLLQVAMIYSYLPILYFNRTRSLLLTGLMVIQVLGLVYFVGRDRKKTLPAREVCLSRVFLTYIMLIVIAVSALLYPLSLKKYYFFPKVSYITGKEPELYQFLAKQPKDSLVASLSLEGDNIPSFALRPVFVHRDSLEPYNLLFYEKLRQRYIDLIEAQYSPDLTAVQNFIQKNNIRFWLLDRSAFSPDYPIDKVGLQSFGSVTSDAVERLQAGTPLVLSQLSKSCSVVESKNIILLDASCILDAKNPVR</sequence>
<keyword evidence="1" id="KW-0472">Membrane</keyword>
<evidence type="ECO:0000313" key="3">
    <source>
        <dbReference type="Proteomes" id="UP000315868"/>
    </source>
</evidence>
<proteinExistence type="predicted"/>
<feature type="transmembrane region" description="Helical" evidence="1">
    <location>
        <begin position="367"/>
        <end position="385"/>
    </location>
</feature>
<feature type="transmembrane region" description="Helical" evidence="1">
    <location>
        <begin position="221"/>
        <end position="241"/>
    </location>
</feature>
<accession>A0A552KTS2</accession>